<dbReference type="OrthoDB" id="1674454at2"/>
<dbReference type="InterPro" id="IPR051906">
    <property type="entry name" value="TolC-like"/>
</dbReference>
<name>A0A316ANX2_9BACT</name>
<keyword evidence="3" id="KW-0813">Transport</keyword>
<evidence type="ECO:0000313" key="10">
    <source>
        <dbReference type="Proteomes" id="UP000245880"/>
    </source>
</evidence>
<dbReference type="EMBL" id="QGDT01000002">
    <property type="protein sequence ID" value="PWJ59475.1"/>
    <property type="molecule type" value="Genomic_DNA"/>
</dbReference>
<gene>
    <name evidence="9" type="ORF">CLV98_102309</name>
</gene>
<sequence length="443" mass="49187">MKKYPFLVAFGFLFGGFGTLHAQRSYSLEECTNLALQQSLQLQADALDLEKTNASVQQAYSALLPNLNASGSYQYSPQVQTSVIPSETFGGPSGTYIPARLGVSQVKTATVSLTQNIYNASAVIGLKAAKVLVAGNQLQVRSSQEDLVYNVGATYYNIQSLDKQEELTLQRLENTEALLATTTQQLQAGLATQTDVDRLTVTRDNTKANLENLQNSKEKYYNLLKVLMNMPLEETVRVVPFQEDEVGAMPENGFDALEKTNYLQLLQNKKLMTLEYQNIKAGYKPIVSLYANYGYSGFQSDANPFKNINGKFYPASSIGLKFSVPIFDGFNIKYQAKQKQIELQKIDVQAKQILQNNEQEVANAHADLRSNLITYQSQKRNLALAQKVMADINQQYQSGIVRVSDVINTTAELQNAQTNFVTALINFKQAEMSLKKAQGTLLP</sequence>
<dbReference type="AlphaFoldDB" id="A0A316ANX2"/>
<reference evidence="9 10" key="1">
    <citation type="submission" date="2018-03" db="EMBL/GenBank/DDBJ databases">
        <title>Genomic Encyclopedia of Archaeal and Bacterial Type Strains, Phase II (KMG-II): from individual species to whole genera.</title>
        <authorList>
            <person name="Goeker M."/>
        </authorList>
    </citation>
    <scope>NUCLEOTIDE SEQUENCE [LARGE SCALE GENOMIC DNA]</scope>
    <source>
        <strain evidence="9 10">DSM 100346</strain>
    </source>
</reference>
<keyword evidence="8" id="KW-0175">Coiled coil</keyword>
<feature type="coiled-coil region" evidence="8">
    <location>
        <begin position="196"/>
        <end position="230"/>
    </location>
</feature>
<dbReference type="RefSeq" id="WP_109673347.1">
    <property type="nucleotide sequence ID" value="NZ_QGDT01000002.1"/>
</dbReference>
<keyword evidence="4" id="KW-1134">Transmembrane beta strand</keyword>
<evidence type="ECO:0000256" key="6">
    <source>
        <dbReference type="ARBA" id="ARBA00023136"/>
    </source>
</evidence>
<evidence type="ECO:0000256" key="2">
    <source>
        <dbReference type="ARBA" id="ARBA00007613"/>
    </source>
</evidence>
<dbReference type="GO" id="GO:0015288">
    <property type="term" value="F:porin activity"/>
    <property type="evidence" value="ECO:0007669"/>
    <property type="project" value="TreeGrafter"/>
</dbReference>
<dbReference type="GO" id="GO:0015562">
    <property type="term" value="F:efflux transmembrane transporter activity"/>
    <property type="evidence" value="ECO:0007669"/>
    <property type="project" value="InterPro"/>
</dbReference>
<dbReference type="PANTHER" id="PTHR30026:SF20">
    <property type="entry name" value="OUTER MEMBRANE PROTEIN TOLC"/>
    <property type="match status" value="1"/>
</dbReference>
<dbReference type="PANTHER" id="PTHR30026">
    <property type="entry name" value="OUTER MEMBRANE PROTEIN TOLC"/>
    <property type="match status" value="1"/>
</dbReference>
<evidence type="ECO:0000256" key="7">
    <source>
        <dbReference type="ARBA" id="ARBA00023237"/>
    </source>
</evidence>
<comment type="similarity">
    <text evidence="2">Belongs to the outer membrane factor (OMF) (TC 1.B.17) family.</text>
</comment>
<proteinExistence type="inferred from homology"/>
<keyword evidence="10" id="KW-1185">Reference proteome</keyword>
<evidence type="ECO:0000256" key="5">
    <source>
        <dbReference type="ARBA" id="ARBA00022692"/>
    </source>
</evidence>
<dbReference type="SUPFAM" id="SSF56954">
    <property type="entry name" value="Outer membrane efflux proteins (OEP)"/>
    <property type="match status" value="1"/>
</dbReference>
<evidence type="ECO:0000313" key="9">
    <source>
        <dbReference type="EMBL" id="PWJ59475.1"/>
    </source>
</evidence>
<dbReference type="GO" id="GO:1990281">
    <property type="term" value="C:efflux pump complex"/>
    <property type="evidence" value="ECO:0007669"/>
    <property type="project" value="TreeGrafter"/>
</dbReference>
<dbReference type="Pfam" id="PF02321">
    <property type="entry name" value="OEP"/>
    <property type="match status" value="2"/>
</dbReference>
<dbReference type="Gene3D" id="1.20.1600.10">
    <property type="entry name" value="Outer membrane efflux proteins (OEP)"/>
    <property type="match status" value="1"/>
</dbReference>
<dbReference type="InterPro" id="IPR003423">
    <property type="entry name" value="OMP_efflux"/>
</dbReference>
<comment type="subcellular location">
    <subcellularLocation>
        <location evidence="1">Cell outer membrane</location>
    </subcellularLocation>
</comment>
<keyword evidence="6" id="KW-0472">Membrane</keyword>
<dbReference type="Proteomes" id="UP000245880">
    <property type="component" value="Unassembled WGS sequence"/>
</dbReference>
<protein>
    <submittedName>
        <fullName evidence="9">Outer membrane protein TolC</fullName>
    </submittedName>
</protein>
<evidence type="ECO:0000256" key="4">
    <source>
        <dbReference type="ARBA" id="ARBA00022452"/>
    </source>
</evidence>
<evidence type="ECO:0000256" key="8">
    <source>
        <dbReference type="SAM" id="Coils"/>
    </source>
</evidence>
<evidence type="ECO:0000256" key="3">
    <source>
        <dbReference type="ARBA" id="ARBA00022448"/>
    </source>
</evidence>
<keyword evidence="5" id="KW-0812">Transmembrane</keyword>
<organism evidence="9 10">
    <name type="scientific">Dyadobacter jejuensis</name>
    <dbReference type="NCBI Taxonomy" id="1082580"/>
    <lineage>
        <taxon>Bacteria</taxon>
        <taxon>Pseudomonadati</taxon>
        <taxon>Bacteroidota</taxon>
        <taxon>Cytophagia</taxon>
        <taxon>Cytophagales</taxon>
        <taxon>Spirosomataceae</taxon>
        <taxon>Dyadobacter</taxon>
    </lineage>
</organism>
<keyword evidence="7" id="KW-0998">Cell outer membrane</keyword>
<dbReference type="GO" id="GO:0009279">
    <property type="term" value="C:cell outer membrane"/>
    <property type="evidence" value="ECO:0007669"/>
    <property type="project" value="UniProtKB-SubCell"/>
</dbReference>
<comment type="caution">
    <text evidence="9">The sequence shown here is derived from an EMBL/GenBank/DDBJ whole genome shotgun (WGS) entry which is preliminary data.</text>
</comment>
<accession>A0A316ANX2</accession>
<evidence type="ECO:0000256" key="1">
    <source>
        <dbReference type="ARBA" id="ARBA00004442"/>
    </source>
</evidence>